<feature type="region of interest" description="Disordered" evidence="1">
    <location>
        <begin position="64"/>
        <end position="103"/>
    </location>
</feature>
<dbReference type="InterPro" id="IPR036691">
    <property type="entry name" value="Endo/exonu/phosph_ase_sf"/>
</dbReference>
<feature type="compositionally biased region" description="Polar residues" evidence="1">
    <location>
        <begin position="64"/>
        <end position="76"/>
    </location>
</feature>
<proteinExistence type="predicted"/>
<evidence type="ECO:0000256" key="1">
    <source>
        <dbReference type="SAM" id="MobiDB-lite"/>
    </source>
</evidence>
<organism evidence="3 4">
    <name type="scientific">Rhododendron simsii</name>
    <name type="common">Sims's rhododendron</name>
    <dbReference type="NCBI Taxonomy" id="118357"/>
    <lineage>
        <taxon>Eukaryota</taxon>
        <taxon>Viridiplantae</taxon>
        <taxon>Streptophyta</taxon>
        <taxon>Embryophyta</taxon>
        <taxon>Tracheophyta</taxon>
        <taxon>Spermatophyta</taxon>
        <taxon>Magnoliopsida</taxon>
        <taxon>eudicotyledons</taxon>
        <taxon>Gunneridae</taxon>
        <taxon>Pentapetalae</taxon>
        <taxon>asterids</taxon>
        <taxon>Ericales</taxon>
        <taxon>Ericaceae</taxon>
        <taxon>Ericoideae</taxon>
        <taxon>Rhodoreae</taxon>
        <taxon>Rhododendron</taxon>
    </lineage>
</organism>
<dbReference type="GO" id="GO:0000175">
    <property type="term" value="F:3'-5'-RNA exonuclease activity"/>
    <property type="evidence" value="ECO:0007669"/>
    <property type="project" value="TreeGrafter"/>
</dbReference>
<feature type="chain" id="PRO_5032815778" evidence="2">
    <location>
        <begin position="25"/>
        <end position="182"/>
    </location>
</feature>
<accession>A0A834GJ53</accession>
<dbReference type="EMBL" id="WJXA01000008">
    <property type="protein sequence ID" value="KAF7135888.1"/>
    <property type="molecule type" value="Genomic_DNA"/>
</dbReference>
<dbReference type="AlphaFoldDB" id="A0A834GJ53"/>
<reference evidence="3" key="1">
    <citation type="submission" date="2019-11" db="EMBL/GenBank/DDBJ databases">
        <authorList>
            <person name="Liu Y."/>
            <person name="Hou J."/>
            <person name="Li T.-Q."/>
            <person name="Guan C.-H."/>
            <person name="Wu X."/>
            <person name="Wu H.-Z."/>
            <person name="Ling F."/>
            <person name="Zhang R."/>
            <person name="Shi X.-G."/>
            <person name="Ren J.-P."/>
            <person name="Chen E.-F."/>
            <person name="Sun J.-M."/>
        </authorList>
    </citation>
    <scope>NUCLEOTIDE SEQUENCE</scope>
    <source>
        <strain evidence="3">Adult_tree_wgs_1</strain>
        <tissue evidence="3">Leaves</tissue>
    </source>
</reference>
<dbReference type="InterPro" id="IPR050410">
    <property type="entry name" value="CCR4/nocturin_mRNA_transcr"/>
</dbReference>
<comment type="caution">
    <text evidence="3">The sequence shown here is derived from an EMBL/GenBank/DDBJ whole genome shotgun (WGS) entry which is preliminary data.</text>
</comment>
<feature type="signal peptide" evidence="2">
    <location>
        <begin position="1"/>
        <end position="24"/>
    </location>
</feature>
<gene>
    <name evidence="3" type="ORF">RHSIM_Rhsim08G0135100</name>
</gene>
<evidence type="ECO:0000256" key="2">
    <source>
        <dbReference type="SAM" id="SignalP"/>
    </source>
</evidence>
<keyword evidence="4" id="KW-1185">Reference proteome</keyword>
<sequence>MLLHRRCIPHCLCFAIAAIRCSSAIVTASSISAAASIIPQTAATPGSQHQSHPSKPIITASSTIHAQPQPSTNNSHNPRKPSLRLSRSNPTQYCRHHPPPEKRLHANKIKSITQGCEITRDNHGEPLATSYHSKFMGTVDYIWHTREVVPLRVLDTLPIHILRQMGGLPSKVTFFLSALFTL</sequence>
<dbReference type="PANTHER" id="PTHR12121:SF74">
    <property type="entry name" value="CARBON CATABOLITE REPRESSOR PROTEIN 4 HOMOLOG 5"/>
    <property type="match status" value="1"/>
</dbReference>
<dbReference type="Proteomes" id="UP000626092">
    <property type="component" value="Unassembled WGS sequence"/>
</dbReference>
<dbReference type="OrthoDB" id="428734at2759"/>
<dbReference type="Gene3D" id="3.60.10.10">
    <property type="entry name" value="Endonuclease/exonuclease/phosphatase"/>
    <property type="match status" value="1"/>
</dbReference>
<keyword evidence="2" id="KW-0732">Signal</keyword>
<evidence type="ECO:0000313" key="4">
    <source>
        <dbReference type="Proteomes" id="UP000626092"/>
    </source>
</evidence>
<dbReference type="PANTHER" id="PTHR12121">
    <property type="entry name" value="CARBON CATABOLITE REPRESSOR PROTEIN 4"/>
    <property type="match status" value="1"/>
</dbReference>
<evidence type="ECO:0000313" key="3">
    <source>
        <dbReference type="EMBL" id="KAF7135888.1"/>
    </source>
</evidence>
<name>A0A834GJ53_RHOSS</name>
<protein>
    <submittedName>
        <fullName evidence="3">Uncharacterized protein</fullName>
    </submittedName>
</protein>